<sequence>MMESVKEHLKNSLYDLRKDELKEFQWHLRNDYKFPASGLEEADVLDTVDKMVEPMSRRTTGGAPETVEASERRNRKHDCERTAGGHRFFPTAFVSRSARRPAAVPPPLYRRAACRFITASGTHL</sequence>
<gene>
    <name evidence="3" type="ORF">E1301_Tti021515</name>
</gene>
<dbReference type="AlphaFoldDB" id="A0A5A9N0P6"/>
<dbReference type="Gene3D" id="1.10.533.10">
    <property type="entry name" value="Death Domain, Fas"/>
    <property type="match status" value="1"/>
</dbReference>
<protein>
    <recommendedName>
        <fullName evidence="2">Pyrin domain-containing protein</fullName>
    </recommendedName>
</protein>
<keyword evidence="4" id="KW-1185">Reference proteome</keyword>
<dbReference type="EMBL" id="SOYY01000025">
    <property type="protein sequence ID" value="KAA0702519.1"/>
    <property type="molecule type" value="Genomic_DNA"/>
</dbReference>
<dbReference type="InterPro" id="IPR004020">
    <property type="entry name" value="DAPIN"/>
</dbReference>
<dbReference type="Proteomes" id="UP000324632">
    <property type="component" value="Chromosome 25"/>
</dbReference>
<reference evidence="3 4" key="1">
    <citation type="journal article" date="2019" name="Mol. Ecol. Resour.">
        <title>Chromosome-level genome assembly of Triplophysa tibetana, a fish adapted to the harsh high-altitude environment of the Tibetan Plateau.</title>
        <authorList>
            <person name="Yang X."/>
            <person name="Liu H."/>
            <person name="Ma Z."/>
            <person name="Zou Y."/>
            <person name="Zou M."/>
            <person name="Mao Y."/>
            <person name="Li X."/>
            <person name="Wang H."/>
            <person name="Chen T."/>
            <person name="Wang W."/>
            <person name="Yang R."/>
        </authorList>
    </citation>
    <scope>NUCLEOTIDE SEQUENCE [LARGE SCALE GENOMIC DNA]</scope>
    <source>
        <strain evidence="3">TTIB1903HZAU</strain>
        <tissue evidence="3">Muscle</tissue>
    </source>
</reference>
<feature type="domain" description="Pyrin" evidence="2">
    <location>
        <begin position="1"/>
        <end position="53"/>
    </location>
</feature>
<proteinExistence type="predicted"/>
<dbReference type="Pfam" id="PF02758">
    <property type="entry name" value="PYRIN"/>
    <property type="match status" value="1"/>
</dbReference>
<evidence type="ECO:0000313" key="4">
    <source>
        <dbReference type="Proteomes" id="UP000324632"/>
    </source>
</evidence>
<dbReference type="InterPro" id="IPR011029">
    <property type="entry name" value="DEATH-like_dom_sf"/>
</dbReference>
<dbReference type="PROSITE" id="PS50824">
    <property type="entry name" value="DAPIN"/>
    <property type="match status" value="1"/>
</dbReference>
<feature type="compositionally biased region" description="Basic and acidic residues" evidence="1">
    <location>
        <begin position="69"/>
        <end position="83"/>
    </location>
</feature>
<evidence type="ECO:0000313" key="3">
    <source>
        <dbReference type="EMBL" id="KAA0702519.1"/>
    </source>
</evidence>
<organism evidence="3 4">
    <name type="scientific">Triplophysa tibetana</name>
    <dbReference type="NCBI Taxonomy" id="1572043"/>
    <lineage>
        <taxon>Eukaryota</taxon>
        <taxon>Metazoa</taxon>
        <taxon>Chordata</taxon>
        <taxon>Craniata</taxon>
        <taxon>Vertebrata</taxon>
        <taxon>Euteleostomi</taxon>
        <taxon>Actinopterygii</taxon>
        <taxon>Neopterygii</taxon>
        <taxon>Teleostei</taxon>
        <taxon>Ostariophysi</taxon>
        <taxon>Cypriniformes</taxon>
        <taxon>Nemacheilidae</taxon>
        <taxon>Triplophysa</taxon>
    </lineage>
</organism>
<evidence type="ECO:0000256" key="1">
    <source>
        <dbReference type="SAM" id="MobiDB-lite"/>
    </source>
</evidence>
<dbReference type="SUPFAM" id="SSF47986">
    <property type="entry name" value="DEATH domain"/>
    <property type="match status" value="1"/>
</dbReference>
<comment type="caution">
    <text evidence="3">The sequence shown here is derived from an EMBL/GenBank/DDBJ whole genome shotgun (WGS) entry which is preliminary data.</text>
</comment>
<feature type="region of interest" description="Disordered" evidence="1">
    <location>
        <begin position="56"/>
        <end position="83"/>
    </location>
</feature>
<evidence type="ECO:0000259" key="2">
    <source>
        <dbReference type="PROSITE" id="PS50824"/>
    </source>
</evidence>
<name>A0A5A9N0P6_9TELE</name>
<accession>A0A5A9N0P6</accession>
<dbReference type="SMART" id="SM01289">
    <property type="entry name" value="PYRIN"/>
    <property type="match status" value="1"/>
</dbReference>